<proteinExistence type="predicted"/>
<protein>
    <recommendedName>
        <fullName evidence="1">DUF4189 domain-containing protein</fullName>
    </recommendedName>
</protein>
<keyword evidence="3" id="KW-1185">Reference proteome</keyword>
<dbReference type="AlphaFoldDB" id="A0A1M7ZC54"/>
<dbReference type="InterPro" id="IPR025240">
    <property type="entry name" value="DUF4189"/>
</dbReference>
<dbReference type="RefSeq" id="WP_073627140.1">
    <property type="nucleotide sequence ID" value="NZ_FRXO01000002.1"/>
</dbReference>
<evidence type="ECO:0000313" key="3">
    <source>
        <dbReference type="Proteomes" id="UP000186406"/>
    </source>
</evidence>
<dbReference type="Pfam" id="PF13827">
    <property type="entry name" value="DUF4189"/>
    <property type="match status" value="1"/>
</dbReference>
<name>A0A1M7ZC54_9HYPH</name>
<sequence>MKSIGLALVVGLGVVLGLAAIEARAAGAIAVDDEDGVAAKDIGYGVGSGSTRDEAGKNALAECKSAGNGNCHIAVRYDQCGAYAASSSNYGVGWGPTLKIAESKAKEACGAGCGIAVSDCDE</sequence>
<evidence type="ECO:0000313" key="2">
    <source>
        <dbReference type="EMBL" id="SHO62485.1"/>
    </source>
</evidence>
<evidence type="ECO:0000259" key="1">
    <source>
        <dbReference type="Pfam" id="PF13827"/>
    </source>
</evidence>
<organism evidence="2 3">
    <name type="scientific">Pseudoxanthobacter soli DSM 19599</name>
    <dbReference type="NCBI Taxonomy" id="1123029"/>
    <lineage>
        <taxon>Bacteria</taxon>
        <taxon>Pseudomonadati</taxon>
        <taxon>Pseudomonadota</taxon>
        <taxon>Alphaproteobacteria</taxon>
        <taxon>Hyphomicrobiales</taxon>
        <taxon>Segnochrobactraceae</taxon>
        <taxon>Pseudoxanthobacter</taxon>
    </lineage>
</organism>
<dbReference type="EMBL" id="FRXO01000002">
    <property type="protein sequence ID" value="SHO62485.1"/>
    <property type="molecule type" value="Genomic_DNA"/>
</dbReference>
<feature type="domain" description="DUF4189" evidence="1">
    <location>
        <begin position="27"/>
        <end position="120"/>
    </location>
</feature>
<reference evidence="2 3" key="1">
    <citation type="submission" date="2016-12" db="EMBL/GenBank/DDBJ databases">
        <authorList>
            <person name="Song W.-J."/>
            <person name="Kurnit D.M."/>
        </authorList>
    </citation>
    <scope>NUCLEOTIDE SEQUENCE [LARGE SCALE GENOMIC DNA]</scope>
    <source>
        <strain evidence="2 3">DSM 19599</strain>
    </source>
</reference>
<accession>A0A1M7ZC54</accession>
<dbReference type="OrthoDB" id="8363647at2"/>
<gene>
    <name evidence="2" type="ORF">SAMN02745172_01061</name>
</gene>
<dbReference type="Proteomes" id="UP000186406">
    <property type="component" value="Unassembled WGS sequence"/>
</dbReference>